<dbReference type="InterPro" id="IPR036856">
    <property type="entry name" value="Ald_Oxase/Xan_DH_a/b_sf"/>
</dbReference>
<feature type="domain" description="Aldehyde oxidase/xanthine dehydrogenase a/b hammerhead" evidence="3">
    <location>
        <begin position="23"/>
        <end position="136"/>
    </location>
</feature>
<keyword evidence="1" id="KW-0500">Molybdenum</keyword>
<dbReference type="SUPFAM" id="SSF56003">
    <property type="entry name" value="Molybdenum cofactor-binding domain"/>
    <property type="match status" value="1"/>
</dbReference>
<dbReference type="EMBL" id="QGGW01000012">
    <property type="protein sequence ID" value="PWK57336.1"/>
    <property type="molecule type" value="Genomic_DNA"/>
</dbReference>
<keyword evidence="2" id="KW-0560">Oxidoreductase</keyword>
<dbReference type="PANTHER" id="PTHR11908:SF132">
    <property type="entry name" value="ALDEHYDE OXIDASE 1-RELATED"/>
    <property type="match status" value="1"/>
</dbReference>
<protein>
    <submittedName>
        <fullName evidence="4">Xanthine dehydrogenase molybdenum binding subunit apoprotein</fullName>
    </submittedName>
</protein>
<dbReference type="Gene3D" id="3.90.1170.50">
    <property type="entry name" value="Aldehyde oxidase/xanthine dehydrogenase, a/b hammerhead"/>
    <property type="match status" value="1"/>
</dbReference>
<keyword evidence="5" id="KW-1185">Reference proteome</keyword>
<dbReference type="OrthoDB" id="9758509at2"/>
<dbReference type="RefSeq" id="WP_109670586.1">
    <property type="nucleotide sequence ID" value="NZ_QGGW01000012.1"/>
</dbReference>
<dbReference type="GO" id="GO:0016491">
    <property type="term" value="F:oxidoreductase activity"/>
    <property type="evidence" value="ECO:0007669"/>
    <property type="project" value="UniProtKB-KW"/>
</dbReference>
<dbReference type="InterPro" id="IPR016208">
    <property type="entry name" value="Ald_Oxase/xanthine_DH-like"/>
</dbReference>
<dbReference type="Proteomes" id="UP000245708">
    <property type="component" value="Unassembled WGS sequence"/>
</dbReference>
<dbReference type="GO" id="GO:0005506">
    <property type="term" value="F:iron ion binding"/>
    <property type="evidence" value="ECO:0007669"/>
    <property type="project" value="InterPro"/>
</dbReference>
<dbReference type="AlphaFoldDB" id="A0A316GBE8"/>
<name>A0A316GBE8_9RHOB</name>
<evidence type="ECO:0000256" key="2">
    <source>
        <dbReference type="ARBA" id="ARBA00023002"/>
    </source>
</evidence>
<dbReference type="InterPro" id="IPR037165">
    <property type="entry name" value="AldOxase/xan_DH_Mopterin-bd_sf"/>
</dbReference>
<dbReference type="InterPro" id="IPR046867">
    <property type="entry name" value="AldOxase/xan_DH_MoCoBD2"/>
</dbReference>
<dbReference type="Pfam" id="PF20256">
    <property type="entry name" value="MoCoBD_2"/>
    <property type="match status" value="2"/>
</dbReference>
<dbReference type="PANTHER" id="PTHR11908">
    <property type="entry name" value="XANTHINE DEHYDROGENASE"/>
    <property type="match status" value="1"/>
</dbReference>
<evidence type="ECO:0000259" key="3">
    <source>
        <dbReference type="SMART" id="SM01008"/>
    </source>
</evidence>
<gene>
    <name evidence="4" type="ORF">C7455_11263</name>
</gene>
<comment type="caution">
    <text evidence="4">The sequence shown here is derived from an EMBL/GenBank/DDBJ whole genome shotgun (WGS) entry which is preliminary data.</text>
</comment>
<sequence length="700" mass="72602">MTKPAGKMIGAAIPRREDPALLTGRGCYTADIVLTDPLHLAFLRSPAASGRIAGLDTSEAMAAPGVAAVLTGADLPPTVPPDLQPVLEISEVPPFPLLARTHVCAVGEPVAAVLADSPARAADAVDLIALDLDDAPLPSPRRIAGRRWQTGDTARAFANAATVVEVETLHPRVAPSPMEPRGIAVRYDPVTEGVTIYQSTQTPHRTKSDLARILQLDPDRLRVIAPDVGGGFGMKGFSYPEEILAVWAALHFKRDVRWIATRSEEFLSAGHGRGLASRGRLALDADGRFLALEARIEAPVGGWVAGTGLMPAFNAARILPSGYVIPALDIATEVMAHASPPVGIYRGAGRPEANVIIERLIDEAAAATGRDPIALRKANLLPASALPHDTATGNRLDSGDYAAALDAFATACDLDGLRARRDAIRASGGLAGLGVAFYVDPSAAGWEYARVTLDADGTAHIVTGATQQGHGRLTAFSQIASDALGLPMEAITLDAGDTGTAPVGVGAVGSRATAIGGSALMEACETAKRMLQDGASLPVTAESRFEVAGQAWAFGAYAALVQIEEETGTARLLSAHAHDDTGVIVNPVQVEGQIRGGFAQAVGETMLEAIVLDTDGQLLTGSFMDYAMPRADDLPPLSLSQTETPSPMNPLGAKGVGEAATTGAPAALMNAMADAFRPTGKAPPQMPFSPSRIWQALQGG</sequence>
<organism evidence="4 5">
    <name type="scientific">Roseicyclus mahoneyensis</name>
    <dbReference type="NCBI Taxonomy" id="164332"/>
    <lineage>
        <taxon>Bacteria</taxon>
        <taxon>Pseudomonadati</taxon>
        <taxon>Pseudomonadota</taxon>
        <taxon>Alphaproteobacteria</taxon>
        <taxon>Rhodobacterales</taxon>
        <taxon>Roseobacteraceae</taxon>
        <taxon>Roseicyclus</taxon>
    </lineage>
</organism>
<dbReference type="InterPro" id="IPR000674">
    <property type="entry name" value="Ald_Oxase/Xan_DH_a/b"/>
</dbReference>
<evidence type="ECO:0000313" key="4">
    <source>
        <dbReference type="EMBL" id="PWK57336.1"/>
    </source>
</evidence>
<dbReference type="Pfam" id="PF02738">
    <property type="entry name" value="MoCoBD_1"/>
    <property type="match status" value="1"/>
</dbReference>
<accession>A0A316GBE8</accession>
<dbReference type="InterPro" id="IPR008274">
    <property type="entry name" value="AldOxase/xan_DH_MoCoBD1"/>
</dbReference>
<reference evidence="4 5" key="1">
    <citation type="submission" date="2018-05" db="EMBL/GenBank/DDBJ databases">
        <title>Genomic Encyclopedia of Type Strains, Phase IV (KMG-IV): sequencing the most valuable type-strain genomes for metagenomic binning, comparative biology and taxonomic classification.</title>
        <authorList>
            <person name="Goeker M."/>
        </authorList>
    </citation>
    <scope>NUCLEOTIDE SEQUENCE [LARGE SCALE GENOMIC DNA]</scope>
    <source>
        <strain evidence="4 5">DSM 16097</strain>
    </source>
</reference>
<dbReference type="Pfam" id="PF01315">
    <property type="entry name" value="Ald_Xan_dh_C"/>
    <property type="match status" value="1"/>
</dbReference>
<dbReference type="SMART" id="SM01008">
    <property type="entry name" value="Ald_Xan_dh_C"/>
    <property type="match status" value="1"/>
</dbReference>
<proteinExistence type="predicted"/>
<dbReference type="SUPFAM" id="SSF54665">
    <property type="entry name" value="CO dehydrogenase molybdoprotein N-domain-like"/>
    <property type="match status" value="1"/>
</dbReference>
<evidence type="ECO:0000256" key="1">
    <source>
        <dbReference type="ARBA" id="ARBA00022505"/>
    </source>
</evidence>
<evidence type="ECO:0000313" key="5">
    <source>
        <dbReference type="Proteomes" id="UP000245708"/>
    </source>
</evidence>
<dbReference type="Gene3D" id="3.30.365.10">
    <property type="entry name" value="Aldehyde oxidase/xanthine dehydrogenase, molybdopterin binding domain"/>
    <property type="match status" value="6"/>
</dbReference>